<accession>A0A4U1BQD3</accession>
<organism evidence="1 2">
    <name type="scientific">Ferrimonas aestuarii</name>
    <dbReference type="NCBI Taxonomy" id="2569539"/>
    <lineage>
        <taxon>Bacteria</taxon>
        <taxon>Pseudomonadati</taxon>
        <taxon>Pseudomonadota</taxon>
        <taxon>Gammaproteobacteria</taxon>
        <taxon>Alteromonadales</taxon>
        <taxon>Ferrimonadaceae</taxon>
        <taxon>Ferrimonas</taxon>
    </lineage>
</organism>
<proteinExistence type="predicted"/>
<keyword evidence="2" id="KW-1185">Reference proteome</keyword>
<reference evidence="1 2" key="1">
    <citation type="submission" date="2019-04" db="EMBL/GenBank/DDBJ databases">
        <authorList>
            <person name="Hwang J.C."/>
        </authorList>
    </citation>
    <scope>NUCLEOTIDE SEQUENCE [LARGE SCALE GENOMIC DNA]</scope>
    <source>
        <strain evidence="1 2">IMCC35002</strain>
    </source>
</reference>
<dbReference type="EMBL" id="SWCJ01000006">
    <property type="protein sequence ID" value="TKB54987.1"/>
    <property type="molecule type" value="Genomic_DNA"/>
</dbReference>
<dbReference type="OrthoDB" id="9874609at2"/>
<dbReference type="Proteomes" id="UP000305675">
    <property type="component" value="Unassembled WGS sequence"/>
</dbReference>
<sequence length="184" mass="20415">MSTLLLQGCISTPERVNFTQPNSENNAITVPEFTSSKLSKEGVAITALFPEKQYKNFPSKLVFIIENNRNSIIDINPKDQVLIQSNINLHTYFGDEAKSILTAFANSAFGKDCKVDPARTMHNYQPPQGWNAPLKAVEVASGQSITGYVLVDPATEQLTQLNIKFVIDGETFNFELDKQVKSES</sequence>
<comment type="caution">
    <text evidence="1">The sequence shown here is derived from an EMBL/GenBank/DDBJ whole genome shotgun (WGS) entry which is preliminary data.</text>
</comment>
<dbReference type="RefSeq" id="WP_136863373.1">
    <property type="nucleotide sequence ID" value="NZ_SWCJ01000006.1"/>
</dbReference>
<gene>
    <name evidence="1" type="ORF">FCL42_10495</name>
</gene>
<name>A0A4U1BQD3_9GAMM</name>
<protein>
    <submittedName>
        <fullName evidence="1">Uncharacterized protein</fullName>
    </submittedName>
</protein>
<evidence type="ECO:0000313" key="1">
    <source>
        <dbReference type="EMBL" id="TKB54987.1"/>
    </source>
</evidence>
<dbReference type="AlphaFoldDB" id="A0A4U1BQD3"/>
<evidence type="ECO:0000313" key="2">
    <source>
        <dbReference type="Proteomes" id="UP000305675"/>
    </source>
</evidence>